<proteinExistence type="predicted"/>
<gene>
    <name evidence="1" type="ORF">KC19_VG055600</name>
</gene>
<name>A0A8T0HMA0_CERPU</name>
<dbReference type="Pfam" id="PF14868">
    <property type="entry name" value="DUF4487"/>
    <property type="match status" value="1"/>
</dbReference>
<dbReference type="AlphaFoldDB" id="A0A8T0HMA0"/>
<dbReference type="PANTHER" id="PTHR36702:SF1">
    <property type="entry name" value="HOLLIDAY JUNCTION RESOLVASE"/>
    <property type="match status" value="1"/>
</dbReference>
<dbReference type="Proteomes" id="UP000822688">
    <property type="component" value="Chromosome V"/>
</dbReference>
<organism evidence="1 2">
    <name type="scientific">Ceratodon purpureus</name>
    <name type="common">Fire moss</name>
    <name type="synonym">Dicranum purpureum</name>
    <dbReference type="NCBI Taxonomy" id="3225"/>
    <lineage>
        <taxon>Eukaryota</taxon>
        <taxon>Viridiplantae</taxon>
        <taxon>Streptophyta</taxon>
        <taxon>Embryophyta</taxon>
        <taxon>Bryophyta</taxon>
        <taxon>Bryophytina</taxon>
        <taxon>Bryopsida</taxon>
        <taxon>Dicranidae</taxon>
        <taxon>Pseudoditrichales</taxon>
        <taxon>Ditrichaceae</taxon>
        <taxon>Ceratodon</taxon>
    </lineage>
</organism>
<dbReference type="EMBL" id="CM026426">
    <property type="protein sequence ID" value="KAG0571946.1"/>
    <property type="molecule type" value="Genomic_DNA"/>
</dbReference>
<dbReference type="EMBL" id="CM026426">
    <property type="protein sequence ID" value="KAG0571950.1"/>
    <property type="molecule type" value="Genomic_DNA"/>
</dbReference>
<dbReference type="EMBL" id="CM026426">
    <property type="protein sequence ID" value="KAG0571939.1"/>
    <property type="molecule type" value="Genomic_DNA"/>
</dbReference>
<keyword evidence="2" id="KW-1185">Reference proteome</keyword>
<dbReference type="InterPro" id="IPR016024">
    <property type="entry name" value="ARM-type_fold"/>
</dbReference>
<accession>A0A8T0HMA0</accession>
<evidence type="ECO:0000313" key="2">
    <source>
        <dbReference type="Proteomes" id="UP000822688"/>
    </source>
</evidence>
<comment type="caution">
    <text evidence="1">The sequence shown here is derived from an EMBL/GenBank/DDBJ whole genome shotgun (WGS) entry which is preliminary data.</text>
</comment>
<dbReference type="SUPFAM" id="SSF48371">
    <property type="entry name" value="ARM repeat"/>
    <property type="match status" value="1"/>
</dbReference>
<sequence>MGEGSDLSRVLNVLKTSKVAEERIVALEDLSKSYFKCCSSEELAILEVLTTCWQEESGSVLRDWKWRTNICRVGSLRLPAIRRGSQVFIQYVQLATKVSAWCATFLSKQAEESKSKGTWQDVLSKLLSETNSFFLVTYTVASECSFLMEKRVISSVSSLISESLGLVKVLGLSSRAPRNEPQGAEMLKTAVDLLQAALRVVSIMNQTVTSVNNGLPIDGTPEALQIIISAMRDLQELGTLTARLEWGRTQSSGLKNIALLNFSWRSCVTILTISEESRTIVAPVVDIKNLMTRLISFGTYSLKRAVEEWLSIPSRELDIIDFRKYCVLVKFFTSQASKLCIFYPELAIALKSTVADFILKFATLLLGHNFETLPKEAIKLLYEVAAPSAFGLLSSLLGASGLHTNLKIELLQSVCSGYEPFPAIEDLGLGAEEPEWNFSLPVWNNSAQGGYLLSRVMVFLQLLEGSENYGQNLMMEFAKRLDWVVDSIAEDEVYAALLQVQIFPAFPLESKKKAQSQLMYLWVVKSLEKFIIRAFDYSVVRVEVQEFLFYYALHPNVLCGELIKHLWRFIAEQSDERLFKEHISVLVSLLHSVVGAEDPQAMKRLAQLICSLVQVVPSVGASHLFSLVFQEDTFATQSSSKIVSVLLQQGFNLEFLPEATRESSILAFLKNCLDAAKQSSESKGSPDEKTQDSMWCLLHLLNQCEDYIESKQRQEIKSLTFDSFLKNSRTMSDIHRFSGPVLSPILLIASFFLKQNVQPKALQNLLGKVEKLVKSALKDDYVAFKSSIAEFLSSLSAFEFSEEVGNPESEALWYLYHTVLREQHWALVHSGLTSFGHFAEQTPCNELWRFVPIDPGLASDVHESSQSGSDMFMSTLKAYLEKETMCASLTVLDADVEVLSQEARKQRSSCFHLLQQKKQEIPEEKTKVVCLDFKDVDRRPSKTLGLIGKSKPVEVETAILMLQEGFSLLSNISPEWLTRSDAKLEEWRSVISQLAVVNKKLSFL</sequence>
<evidence type="ECO:0000313" key="1">
    <source>
        <dbReference type="EMBL" id="KAG0571946.1"/>
    </source>
</evidence>
<dbReference type="EMBL" id="CM026426">
    <property type="protein sequence ID" value="KAG0571940.1"/>
    <property type="molecule type" value="Genomic_DNA"/>
</dbReference>
<reference evidence="1" key="1">
    <citation type="submission" date="2020-06" db="EMBL/GenBank/DDBJ databases">
        <title>WGS assembly of Ceratodon purpureus strain R40.</title>
        <authorList>
            <person name="Carey S.B."/>
            <person name="Jenkins J."/>
            <person name="Shu S."/>
            <person name="Lovell J.T."/>
            <person name="Sreedasyam A."/>
            <person name="Maumus F."/>
            <person name="Tiley G.P."/>
            <person name="Fernandez-Pozo N."/>
            <person name="Barry K."/>
            <person name="Chen C."/>
            <person name="Wang M."/>
            <person name="Lipzen A."/>
            <person name="Daum C."/>
            <person name="Saski C.A."/>
            <person name="Payton A.C."/>
            <person name="Mcbreen J.C."/>
            <person name="Conrad R.E."/>
            <person name="Kollar L.M."/>
            <person name="Olsson S."/>
            <person name="Huttunen S."/>
            <person name="Landis J.B."/>
            <person name="Wickett N.J."/>
            <person name="Johnson M.G."/>
            <person name="Rensing S.A."/>
            <person name="Grimwood J."/>
            <person name="Schmutz J."/>
            <person name="Mcdaniel S.F."/>
        </authorList>
    </citation>
    <scope>NUCLEOTIDE SEQUENCE</scope>
    <source>
        <strain evidence="1">R40</strain>
    </source>
</reference>
<dbReference type="InterPro" id="IPR027902">
    <property type="entry name" value="DUF4487"/>
</dbReference>
<protein>
    <submittedName>
        <fullName evidence="1">Uncharacterized protein</fullName>
    </submittedName>
</protein>
<dbReference type="PANTHER" id="PTHR36702">
    <property type="entry name" value="HOLLIDAY JUNCTION RESOLVASE"/>
    <property type="match status" value="1"/>
</dbReference>